<dbReference type="Proteomes" id="UP000030103">
    <property type="component" value="Unassembled WGS sequence"/>
</dbReference>
<feature type="domain" description="Outer membrane protein assembly factor BamE" evidence="2">
    <location>
        <begin position="44"/>
        <end position="108"/>
    </location>
</feature>
<dbReference type="Proteomes" id="UP000254156">
    <property type="component" value="Unassembled WGS sequence"/>
</dbReference>
<gene>
    <name evidence="3" type="ORF">HQ47_00455</name>
    <name evidence="4" type="ORF">NCTC11632_00347</name>
</gene>
<dbReference type="EMBL" id="JRFA01000002">
    <property type="protein sequence ID" value="KGN76303.1"/>
    <property type="molecule type" value="Genomic_DNA"/>
</dbReference>
<name>A0A0A2EBM2_9PORP</name>
<dbReference type="EMBL" id="UGTF01000002">
    <property type="protein sequence ID" value="SUB88284.1"/>
    <property type="molecule type" value="Genomic_DNA"/>
</dbReference>
<feature type="chain" id="PRO_5033217283" description="Outer membrane protein assembly factor BamE domain-containing protein" evidence="1">
    <location>
        <begin position="23"/>
        <end position="117"/>
    </location>
</feature>
<reference evidence="4 6" key="2">
    <citation type="submission" date="2018-06" db="EMBL/GenBank/DDBJ databases">
        <authorList>
            <consortium name="Pathogen Informatics"/>
            <person name="Doyle S."/>
        </authorList>
    </citation>
    <scope>NUCLEOTIDE SEQUENCE [LARGE SCALE GENOMIC DNA]</scope>
    <source>
        <strain evidence="4 6">NCTC11632</strain>
    </source>
</reference>
<evidence type="ECO:0000313" key="3">
    <source>
        <dbReference type="EMBL" id="KGN76303.1"/>
    </source>
</evidence>
<dbReference type="GO" id="GO:0019867">
    <property type="term" value="C:outer membrane"/>
    <property type="evidence" value="ECO:0007669"/>
    <property type="project" value="InterPro"/>
</dbReference>
<dbReference type="AlphaFoldDB" id="A0A0A2EBM2"/>
<sequence>MKRMGKILSALFLLIAAGLLPSCDQVIFENGNGYRVVSGRKIKSALSSLEIGMSRQEVKNCLGIPKRRSFIELNDGRKLEKWVYVLHENQEKIADEYFLDFEGDRLVSLDIQKVYPL</sequence>
<reference evidence="3 5" key="1">
    <citation type="submission" date="2014-09" db="EMBL/GenBank/DDBJ databases">
        <title>Draft Genome Sequence of Porphyromonas macacae COT-192_OH2859.</title>
        <authorList>
            <person name="Wallis C."/>
            <person name="Deusch O."/>
            <person name="O'Flynn C."/>
            <person name="Davis I."/>
            <person name="Horsfall A."/>
            <person name="Kirkwood N."/>
            <person name="Harris S."/>
            <person name="Eisen J.A."/>
            <person name="Coil D.A."/>
            <person name="Darling A.E."/>
            <person name="Jospin G."/>
            <person name="Alexiev A."/>
        </authorList>
    </citation>
    <scope>NUCLEOTIDE SEQUENCE [LARGE SCALE GENOMIC DNA]</scope>
    <source>
        <strain evidence="5">COT-192 OH2859</strain>
        <strain evidence="3">COT-192_OH2859</strain>
    </source>
</reference>
<dbReference type="Pfam" id="PF04355">
    <property type="entry name" value="BamE"/>
    <property type="match status" value="1"/>
</dbReference>
<evidence type="ECO:0000313" key="5">
    <source>
        <dbReference type="Proteomes" id="UP000030103"/>
    </source>
</evidence>
<keyword evidence="5" id="KW-1185">Reference proteome</keyword>
<evidence type="ECO:0000259" key="2">
    <source>
        <dbReference type="Pfam" id="PF04355"/>
    </source>
</evidence>
<organism evidence="3 5">
    <name type="scientific">Porphyromonas macacae</name>
    <dbReference type="NCBI Taxonomy" id="28115"/>
    <lineage>
        <taxon>Bacteria</taxon>
        <taxon>Pseudomonadati</taxon>
        <taxon>Bacteroidota</taxon>
        <taxon>Bacteroidia</taxon>
        <taxon>Bacteroidales</taxon>
        <taxon>Porphyromonadaceae</taxon>
        <taxon>Porphyromonas</taxon>
    </lineage>
</organism>
<proteinExistence type="predicted"/>
<evidence type="ECO:0000313" key="6">
    <source>
        <dbReference type="Proteomes" id="UP000254156"/>
    </source>
</evidence>
<protein>
    <recommendedName>
        <fullName evidence="2">Outer membrane protein assembly factor BamE domain-containing protein</fullName>
    </recommendedName>
</protein>
<keyword evidence="1" id="KW-0732">Signal</keyword>
<evidence type="ECO:0000256" key="1">
    <source>
        <dbReference type="SAM" id="SignalP"/>
    </source>
</evidence>
<feature type="signal peptide" evidence="1">
    <location>
        <begin position="1"/>
        <end position="22"/>
    </location>
</feature>
<dbReference type="InterPro" id="IPR007450">
    <property type="entry name" value="BamE_dom"/>
</dbReference>
<accession>A0A0A2EBM2</accession>
<evidence type="ECO:0000313" key="4">
    <source>
        <dbReference type="EMBL" id="SUB88284.1"/>
    </source>
</evidence>